<protein>
    <submittedName>
        <fullName evidence="2">Uncharacterized protein</fullName>
    </submittedName>
</protein>
<feature type="transmembrane region" description="Helical" evidence="1">
    <location>
        <begin position="44"/>
        <end position="62"/>
    </location>
</feature>
<proteinExistence type="predicted"/>
<comment type="caution">
    <text evidence="2">The sequence shown here is derived from an EMBL/GenBank/DDBJ whole genome shotgun (WGS) entry which is preliminary data.</text>
</comment>
<gene>
    <name evidence="2" type="ORF">ECRASSUSDP1_LOCUS24826</name>
</gene>
<organism evidence="2 3">
    <name type="scientific">Euplotes crassus</name>
    <dbReference type="NCBI Taxonomy" id="5936"/>
    <lineage>
        <taxon>Eukaryota</taxon>
        <taxon>Sar</taxon>
        <taxon>Alveolata</taxon>
        <taxon>Ciliophora</taxon>
        <taxon>Intramacronucleata</taxon>
        <taxon>Spirotrichea</taxon>
        <taxon>Hypotrichia</taxon>
        <taxon>Euplotida</taxon>
        <taxon>Euplotidae</taxon>
        <taxon>Moneuplotes</taxon>
    </lineage>
</organism>
<keyword evidence="1" id="KW-1133">Transmembrane helix</keyword>
<accession>A0AAD1Y5J1</accession>
<dbReference type="Proteomes" id="UP001295684">
    <property type="component" value="Unassembled WGS sequence"/>
</dbReference>
<keyword evidence="1" id="KW-0472">Membrane</keyword>
<keyword evidence="1" id="KW-0812">Transmembrane</keyword>
<reference evidence="2" key="1">
    <citation type="submission" date="2023-07" db="EMBL/GenBank/DDBJ databases">
        <authorList>
            <consortium name="AG Swart"/>
            <person name="Singh M."/>
            <person name="Singh A."/>
            <person name="Seah K."/>
            <person name="Emmerich C."/>
        </authorList>
    </citation>
    <scope>NUCLEOTIDE SEQUENCE</scope>
    <source>
        <strain evidence="2">DP1</strain>
    </source>
</reference>
<keyword evidence="3" id="KW-1185">Reference proteome</keyword>
<feature type="transmembrane region" description="Helical" evidence="1">
    <location>
        <begin position="101"/>
        <end position="121"/>
    </location>
</feature>
<sequence length="143" mass="16882">MDSAVQEYDLTFQRILYGSVLIFIPLILLSQINAYRETFSKLRVLFRVCGVAIIGICSLFLFNRASKYFANEDPPAQGEDCFQQKEFVEWQKVRHKLERDMYLSALAIVSSLCIMLVSHWMHKYYSYIDYKNAETNEERKKKN</sequence>
<dbReference type="AlphaFoldDB" id="A0AAD1Y5J1"/>
<evidence type="ECO:0000313" key="3">
    <source>
        <dbReference type="Proteomes" id="UP001295684"/>
    </source>
</evidence>
<evidence type="ECO:0000256" key="1">
    <source>
        <dbReference type="SAM" id="Phobius"/>
    </source>
</evidence>
<feature type="transmembrane region" description="Helical" evidence="1">
    <location>
        <begin position="15"/>
        <end position="32"/>
    </location>
</feature>
<dbReference type="EMBL" id="CAMPGE010025586">
    <property type="protein sequence ID" value="CAI2383327.1"/>
    <property type="molecule type" value="Genomic_DNA"/>
</dbReference>
<name>A0AAD1Y5J1_EUPCR</name>
<evidence type="ECO:0000313" key="2">
    <source>
        <dbReference type="EMBL" id="CAI2383327.1"/>
    </source>
</evidence>